<evidence type="ECO:0000313" key="2">
    <source>
        <dbReference type="Proteomes" id="UP000708208"/>
    </source>
</evidence>
<sequence>MQFRKASMINANAVRRNSCKIFAQITFKVVEPPSSGDSFLLWGQCQGFSCYFNPFSLCMQKCQQTRIRMHDGKIPFEDVLSFNVVTLTYSPRFRFKGMTEREFCLATLFPDCARKRKLERTS</sequence>
<keyword evidence="2" id="KW-1185">Reference proteome</keyword>
<gene>
    <name evidence="1" type="ORF">AFUS01_LOCUS340</name>
</gene>
<dbReference type="EMBL" id="CAJVCH010001421">
    <property type="protein sequence ID" value="CAG7638738.1"/>
    <property type="molecule type" value="Genomic_DNA"/>
</dbReference>
<dbReference type="Proteomes" id="UP000708208">
    <property type="component" value="Unassembled WGS sequence"/>
</dbReference>
<proteinExistence type="predicted"/>
<reference evidence="1" key="1">
    <citation type="submission" date="2021-06" db="EMBL/GenBank/DDBJ databases">
        <authorList>
            <person name="Hodson N. C."/>
            <person name="Mongue J. A."/>
            <person name="Jaron S. K."/>
        </authorList>
    </citation>
    <scope>NUCLEOTIDE SEQUENCE</scope>
</reference>
<dbReference type="AlphaFoldDB" id="A0A8J2JG61"/>
<accession>A0A8J2JG61</accession>
<organism evidence="1 2">
    <name type="scientific">Allacma fusca</name>
    <dbReference type="NCBI Taxonomy" id="39272"/>
    <lineage>
        <taxon>Eukaryota</taxon>
        <taxon>Metazoa</taxon>
        <taxon>Ecdysozoa</taxon>
        <taxon>Arthropoda</taxon>
        <taxon>Hexapoda</taxon>
        <taxon>Collembola</taxon>
        <taxon>Symphypleona</taxon>
        <taxon>Sminthuridae</taxon>
        <taxon>Allacma</taxon>
    </lineage>
</organism>
<evidence type="ECO:0000313" key="1">
    <source>
        <dbReference type="EMBL" id="CAG7638738.1"/>
    </source>
</evidence>
<comment type="caution">
    <text evidence="1">The sequence shown here is derived from an EMBL/GenBank/DDBJ whole genome shotgun (WGS) entry which is preliminary data.</text>
</comment>
<protein>
    <submittedName>
        <fullName evidence="1">Uncharacterized protein</fullName>
    </submittedName>
</protein>
<name>A0A8J2JG61_9HEXA</name>